<keyword evidence="8" id="KW-0067">ATP-binding</keyword>
<dbReference type="InterPro" id="IPR003661">
    <property type="entry name" value="HisK_dim/P_dom"/>
</dbReference>
<evidence type="ECO:0000313" key="12">
    <source>
        <dbReference type="EMBL" id="BAA18225.1"/>
    </source>
</evidence>
<dbReference type="KEGG" id="syn:slr1983"/>
<evidence type="ECO:0000256" key="5">
    <source>
        <dbReference type="ARBA" id="ARBA00022741"/>
    </source>
</evidence>
<dbReference type="GO" id="GO:0005524">
    <property type="term" value="F:ATP binding"/>
    <property type="evidence" value="ECO:0007669"/>
    <property type="project" value="UniProtKB-KW"/>
</dbReference>
<evidence type="ECO:0000256" key="4">
    <source>
        <dbReference type="ARBA" id="ARBA00022679"/>
    </source>
</evidence>
<keyword evidence="5" id="KW-0547">Nucleotide-binding</keyword>
<dbReference type="InterPro" id="IPR001789">
    <property type="entry name" value="Sig_transdc_resp-reg_receiver"/>
</dbReference>
<dbReference type="PIR" id="S75664">
    <property type="entry name" value="S75664"/>
</dbReference>
<dbReference type="PANTHER" id="PTHR43156">
    <property type="entry name" value="STAGE II SPORULATION PROTEIN E-RELATED"/>
    <property type="match status" value="1"/>
</dbReference>
<dbReference type="InterPro" id="IPR052016">
    <property type="entry name" value="Bact_Sigma-Reg"/>
</dbReference>
<dbReference type="InParanoid" id="P74139"/>
<dbReference type="eggNOG" id="COG2208">
    <property type="taxonomic scope" value="Bacteria"/>
</dbReference>
<evidence type="ECO:0000256" key="6">
    <source>
        <dbReference type="ARBA" id="ARBA00022777"/>
    </source>
</evidence>
<dbReference type="SMR" id="P74139"/>
<dbReference type="SUPFAM" id="SSF52172">
    <property type="entry name" value="CheY-like"/>
    <property type="match status" value="1"/>
</dbReference>
<dbReference type="PANTHER" id="PTHR43156:SF2">
    <property type="entry name" value="STAGE II SPORULATION PROTEIN E"/>
    <property type="match status" value="1"/>
</dbReference>
<sequence length="603" mass="66708">MMNPSINSVDIESATAFIRHELRTPINAIVGYGEMVQEELAEANSPLTEEIDTLLVEAQKLLEIINLFVKHSDGEDKSDFQKLFSTIPHSTNFSITNIILNCDSLLEAEECTNELELTEDIRKIKLAALRLQGLVNNIESIFTNFLESLNPGNGTGLSPDFIFPSSSNTNEISLGNIKTNGVDSRELLKGKILVVDDNPSNLDLFFQHLTRKGHAVTTCLSAKDALGLLQSQNYDLILLDLLMPETNGDQFLEYLKTSVEFQHIPVIIVSALDEFESIIRCIEMGAEDFLPKPFDPVLLKARIGSSLEKKRLRDQEKLYTQQVEGLSEMMAKELEKGRQMQKNFLPAHLLTRSGWEFSAYFSPAQQLAGDFYDLFELPGDRLGIVVADVCDKGVGAALFMGLFRSLIRIFSGQAALDGLINPSFNLPSGQGLLDVNLDNLLNNINFEPLESIKLINNYVAINHGEASMFATIFFGILEPSSGKLSYINGGHEPVFIVDSNHQLKTKLTSTGPAVGMLPDLQFKTAEIILQPGDLLLSYTDGVTEAKSPTGNFFGKEKLLNALGSSFNSVDQLMLNIKESLEEHMGEAQQFDDITLLAIKFQTT</sequence>
<dbReference type="PaxDb" id="1148-1653310"/>
<evidence type="ECO:0000256" key="9">
    <source>
        <dbReference type="ARBA" id="ARBA00023012"/>
    </source>
</evidence>
<dbReference type="Proteomes" id="UP000001425">
    <property type="component" value="Chromosome"/>
</dbReference>
<dbReference type="AlphaFoldDB" id="P74139"/>
<keyword evidence="6" id="KW-0418">Kinase</keyword>
<feature type="domain" description="Response regulatory" evidence="11">
    <location>
        <begin position="191"/>
        <end position="307"/>
    </location>
</feature>
<keyword evidence="4" id="KW-0808">Transferase</keyword>
<dbReference type="SMART" id="SM00448">
    <property type="entry name" value="REC"/>
    <property type="match status" value="1"/>
</dbReference>
<dbReference type="IntAct" id="P74139">
    <property type="interactions" value="2"/>
</dbReference>
<feature type="modified residue" description="4-aspartylphosphate" evidence="10">
    <location>
        <position position="240"/>
    </location>
</feature>
<reference evidence="12 13" key="1">
    <citation type="journal article" date="1995" name="DNA Res.">
        <title>Sequence analysis of the genome of the unicellular cyanobacterium Synechocystis sp. strain PCC6803. I. Sequence features in the 1 Mb region from map positions 64% to 92% of the genome.</title>
        <authorList>
            <person name="Kaneko T."/>
            <person name="Tanaka A."/>
            <person name="Sato S."/>
            <person name="Kotani H."/>
            <person name="Sazuka T."/>
            <person name="Miyajima N."/>
            <person name="Sugiura M."/>
            <person name="Tabata S."/>
        </authorList>
    </citation>
    <scope>NUCLEOTIDE SEQUENCE [LARGE SCALE GENOMIC DNA]</scope>
    <source>
        <strain evidence="13">ATCC 27184 / PCC 6803 / Kazusa</strain>
    </source>
</reference>
<dbReference type="STRING" id="1148.gene:10499098"/>
<dbReference type="InterPro" id="IPR036097">
    <property type="entry name" value="HisK_dim/P_sf"/>
</dbReference>
<dbReference type="SMART" id="SM00331">
    <property type="entry name" value="PP2C_SIG"/>
    <property type="match status" value="1"/>
</dbReference>
<evidence type="ECO:0000256" key="7">
    <source>
        <dbReference type="ARBA" id="ARBA00022801"/>
    </source>
</evidence>
<dbReference type="EMBL" id="BA000022">
    <property type="protein sequence ID" value="BAA18225.1"/>
    <property type="molecule type" value="Genomic_DNA"/>
</dbReference>
<evidence type="ECO:0000256" key="2">
    <source>
        <dbReference type="ARBA" id="ARBA00012438"/>
    </source>
</evidence>
<keyword evidence="3 10" id="KW-0597">Phosphoprotein</keyword>
<accession>P74139</accession>
<dbReference type="SMART" id="SM00388">
    <property type="entry name" value="HisKA"/>
    <property type="match status" value="2"/>
</dbReference>
<keyword evidence="9" id="KW-0902">Two-component regulatory system</keyword>
<dbReference type="SUPFAM" id="SSF47384">
    <property type="entry name" value="Homodimeric domain of signal transducing histidine kinase"/>
    <property type="match status" value="1"/>
</dbReference>
<dbReference type="PROSITE" id="PS50110">
    <property type="entry name" value="RESPONSE_REGULATORY"/>
    <property type="match status" value="1"/>
</dbReference>
<name>P74139_SYNY3</name>
<evidence type="ECO:0000259" key="11">
    <source>
        <dbReference type="PROSITE" id="PS50110"/>
    </source>
</evidence>
<dbReference type="FunFam" id="3.40.50.2300:FF:000121">
    <property type="entry name" value="Sensor histidine kinase RcsC"/>
    <property type="match status" value="1"/>
</dbReference>
<keyword evidence="13" id="KW-1185">Reference proteome</keyword>
<dbReference type="GO" id="GO:0016791">
    <property type="term" value="F:phosphatase activity"/>
    <property type="evidence" value="ECO:0000318"/>
    <property type="project" value="GO_Central"/>
</dbReference>
<dbReference type="Pfam" id="PF00512">
    <property type="entry name" value="HisKA"/>
    <property type="match status" value="1"/>
</dbReference>
<dbReference type="Gene3D" id="1.10.287.130">
    <property type="match status" value="1"/>
</dbReference>
<dbReference type="EC" id="2.7.13.3" evidence="2"/>
<dbReference type="Gene3D" id="3.60.40.10">
    <property type="entry name" value="PPM-type phosphatase domain"/>
    <property type="match status" value="1"/>
</dbReference>
<dbReference type="PhylomeDB" id="P74139"/>
<dbReference type="CDD" id="cd00082">
    <property type="entry name" value="HisKA"/>
    <property type="match status" value="1"/>
</dbReference>
<protein>
    <recommendedName>
        <fullName evidence="2">histidine kinase</fullName>
        <ecNumber evidence="2">2.7.13.3</ecNumber>
    </recommendedName>
</protein>
<dbReference type="InterPro" id="IPR036457">
    <property type="entry name" value="PPM-type-like_dom_sf"/>
</dbReference>
<keyword evidence="7" id="KW-0378">Hydrolase</keyword>
<comment type="catalytic activity">
    <reaction evidence="1">
        <text>ATP + protein L-histidine = ADP + protein N-phospho-L-histidine.</text>
        <dbReference type="EC" id="2.7.13.3"/>
    </reaction>
</comment>
<dbReference type="Pfam" id="PF00072">
    <property type="entry name" value="Response_reg"/>
    <property type="match status" value="1"/>
</dbReference>
<evidence type="ECO:0000256" key="1">
    <source>
        <dbReference type="ARBA" id="ARBA00000085"/>
    </source>
</evidence>
<dbReference type="GO" id="GO:0000155">
    <property type="term" value="F:phosphorelay sensor kinase activity"/>
    <property type="evidence" value="ECO:0007669"/>
    <property type="project" value="InterPro"/>
</dbReference>
<gene>
    <name evidence="12" type="ordered locus">slr1983</name>
</gene>
<dbReference type="Pfam" id="PF07228">
    <property type="entry name" value="SpoIIE"/>
    <property type="match status" value="1"/>
</dbReference>
<dbReference type="Gene3D" id="3.40.50.2300">
    <property type="match status" value="1"/>
</dbReference>
<dbReference type="InterPro" id="IPR001932">
    <property type="entry name" value="PPM-type_phosphatase-like_dom"/>
</dbReference>
<dbReference type="InterPro" id="IPR011006">
    <property type="entry name" value="CheY-like_superfamily"/>
</dbReference>
<evidence type="ECO:0000256" key="3">
    <source>
        <dbReference type="ARBA" id="ARBA00022553"/>
    </source>
</evidence>
<proteinExistence type="predicted"/>
<evidence type="ECO:0000313" key="13">
    <source>
        <dbReference type="Proteomes" id="UP000001425"/>
    </source>
</evidence>
<organism evidence="12 13">
    <name type="scientific">Synechocystis sp. (strain ATCC 27184 / PCC 6803 / Kazusa)</name>
    <dbReference type="NCBI Taxonomy" id="1111708"/>
    <lineage>
        <taxon>Bacteria</taxon>
        <taxon>Bacillati</taxon>
        <taxon>Cyanobacteriota</taxon>
        <taxon>Cyanophyceae</taxon>
        <taxon>Synechococcales</taxon>
        <taxon>Merismopediaceae</taxon>
        <taxon>Synechocystis</taxon>
    </lineage>
</organism>
<dbReference type="EnsemblBacteria" id="BAA18225">
    <property type="protein sequence ID" value="BAA18225"/>
    <property type="gene ID" value="BAA18225"/>
</dbReference>
<evidence type="ECO:0000256" key="8">
    <source>
        <dbReference type="ARBA" id="ARBA00022840"/>
    </source>
</evidence>
<dbReference type="eggNOG" id="COG0745">
    <property type="taxonomic scope" value="Bacteria"/>
</dbReference>
<evidence type="ECO:0000256" key="10">
    <source>
        <dbReference type="PROSITE-ProRule" id="PRU00169"/>
    </source>
</evidence>
<reference evidence="12 13" key="2">
    <citation type="journal article" date="1996" name="DNA Res.">
        <title>Sequence analysis of the genome of the unicellular cyanobacterium Synechocystis sp. strain PCC6803. II. Sequence determination of the entire genome and assignment of potential protein-coding regions.</title>
        <authorList>
            <person name="Kaneko T."/>
            <person name="Sato S."/>
            <person name="Kotani H."/>
            <person name="Tanaka A."/>
            <person name="Asamizu E."/>
            <person name="Nakamura Y."/>
            <person name="Miyajima N."/>
            <person name="Hirosawa M."/>
            <person name="Sugiura M."/>
            <person name="Sasamoto S."/>
            <person name="Kimura T."/>
            <person name="Hosouchi T."/>
            <person name="Matsuno A."/>
            <person name="Muraki A."/>
            <person name="Nakazaki N."/>
            <person name="Naruo K."/>
            <person name="Okumura S."/>
            <person name="Shimpo S."/>
            <person name="Takeuchi C."/>
            <person name="Wada T."/>
            <person name="Watanabe A."/>
            <person name="Yamada M."/>
            <person name="Yasuda M."/>
            <person name="Tabata S."/>
        </authorList>
    </citation>
    <scope>NUCLEOTIDE SEQUENCE [LARGE SCALE GENOMIC DNA]</scope>
    <source>
        <strain evidence="13">ATCC 27184 / PCC 6803 / Kazusa</strain>
    </source>
</reference>